<comment type="caution">
    <text evidence="2">The sequence shown here is derived from an EMBL/GenBank/DDBJ whole genome shotgun (WGS) entry which is preliminary data.</text>
</comment>
<sequence>RTPPWNERPRLEKPPPADLKYTKPLSIVFHDSSQEITGKFDKSTVTNRIELKTRGEASSKAEVADDESPVPEPEPQQVFGVNKNSYTIFQTLFHIEDEGATPGKIKWDRFVGALTNLGFSAQALHGSAWQFTPSPDLGLSRGIQFHQSHPDTDIPYDIARQFGRCLKHAYGWDGSMFKKK</sequence>
<dbReference type="PANTHER" id="PTHR40788">
    <property type="entry name" value="CLR5 DOMAIN-CONTAINING PROTEIN-RELATED"/>
    <property type="match status" value="1"/>
</dbReference>
<feature type="compositionally biased region" description="Basic and acidic residues" evidence="1">
    <location>
        <begin position="51"/>
        <end position="63"/>
    </location>
</feature>
<dbReference type="PANTHER" id="PTHR40788:SF2">
    <property type="entry name" value="CLR5 DOMAIN-CONTAINING PROTEIN"/>
    <property type="match status" value="1"/>
</dbReference>
<proteinExistence type="predicted"/>
<dbReference type="OrthoDB" id="2922289at2759"/>
<evidence type="ECO:0000313" key="2">
    <source>
        <dbReference type="EMBL" id="KAJ4399742.1"/>
    </source>
</evidence>
<dbReference type="Proteomes" id="UP001140510">
    <property type="component" value="Unassembled WGS sequence"/>
</dbReference>
<keyword evidence="3" id="KW-1185">Reference proteome</keyword>
<organism evidence="2 3">
    <name type="scientific">Didymella pomorum</name>
    <dbReference type="NCBI Taxonomy" id="749634"/>
    <lineage>
        <taxon>Eukaryota</taxon>
        <taxon>Fungi</taxon>
        <taxon>Dikarya</taxon>
        <taxon>Ascomycota</taxon>
        <taxon>Pezizomycotina</taxon>
        <taxon>Dothideomycetes</taxon>
        <taxon>Pleosporomycetidae</taxon>
        <taxon>Pleosporales</taxon>
        <taxon>Pleosporineae</taxon>
        <taxon>Didymellaceae</taxon>
        <taxon>Didymella</taxon>
    </lineage>
</organism>
<reference evidence="2" key="1">
    <citation type="submission" date="2022-10" db="EMBL/GenBank/DDBJ databases">
        <title>Tapping the CABI collections for fungal endophytes: first genome assemblies for Collariella, Neodidymelliopsis, Ascochyta clinopodiicola, Didymella pomorum, Didymosphaeria variabile, Neocosmospora piperis and Neocucurbitaria cava.</title>
        <authorList>
            <person name="Hill R."/>
        </authorList>
    </citation>
    <scope>NUCLEOTIDE SEQUENCE</scope>
    <source>
        <strain evidence="2">IMI 355091</strain>
    </source>
</reference>
<feature type="non-terminal residue" evidence="2">
    <location>
        <position position="1"/>
    </location>
</feature>
<gene>
    <name evidence="2" type="ORF">N0V91_009190</name>
</gene>
<evidence type="ECO:0000313" key="3">
    <source>
        <dbReference type="Proteomes" id="UP001140510"/>
    </source>
</evidence>
<evidence type="ECO:0000256" key="1">
    <source>
        <dbReference type="SAM" id="MobiDB-lite"/>
    </source>
</evidence>
<dbReference type="EMBL" id="JAPEVA010000101">
    <property type="protein sequence ID" value="KAJ4399742.1"/>
    <property type="molecule type" value="Genomic_DNA"/>
</dbReference>
<name>A0A9W8Z5H0_9PLEO</name>
<feature type="region of interest" description="Disordered" evidence="1">
    <location>
        <begin position="51"/>
        <end position="77"/>
    </location>
</feature>
<protein>
    <submittedName>
        <fullName evidence="2">Uncharacterized protein</fullName>
    </submittedName>
</protein>
<dbReference type="AlphaFoldDB" id="A0A9W8Z5H0"/>
<accession>A0A9W8Z5H0</accession>